<accession>A0A8T3V7N0</accession>
<dbReference type="InterPro" id="IPR013099">
    <property type="entry name" value="K_chnl_dom"/>
</dbReference>
<dbReference type="Pfam" id="PF02254">
    <property type="entry name" value="TrkA_N"/>
    <property type="match status" value="1"/>
</dbReference>
<evidence type="ECO:0000313" key="4">
    <source>
        <dbReference type="EMBL" id="MBE6500910.1"/>
    </source>
</evidence>
<proteinExistence type="predicted"/>
<dbReference type="SUPFAM" id="SSF75500">
    <property type="entry name" value="Putative transcriptional regulator TM1602, C-terminal domain"/>
    <property type="match status" value="1"/>
</dbReference>
<dbReference type="PANTHER" id="PTHR43833">
    <property type="entry name" value="POTASSIUM CHANNEL PROTEIN 2-RELATED-RELATED"/>
    <property type="match status" value="1"/>
</dbReference>
<dbReference type="SUPFAM" id="SSF81324">
    <property type="entry name" value="Voltage-gated potassium channels"/>
    <property type="match status" value="1"/>
</dbReference>
<gene>
    <name evidence="4" type="ORF">E7Z79_00545</name>
</gene>
<dbReference type="PRINTS" id="PR00169">
    <property type="entry name" value="KCHANNEL"/>
</dbReference>
<feature type="domain" description="RCK N-terminal" evidence="3">
    <location>
        <begin position="116"/>
        <end position="233"/>
    </location>
</feature>
<dbReference type="RefSeq" id="WP_303738029.1">
    <property type="nucleotide sequence ID" value="NZ_SUTK01000001.1"/>
</dbReference>
<evidence type="ECO:0000259" key="3">
    <source>
        <dbReference type="PROSITE" id="PS51201"/>
    </source>
</evidence>
<dbReference type="InterPro" id="IPR004173">
    <property type="entry name" value="3H_domain"/>
</dbReference>
<dbReference type="GO" id="GO:0005886">
    <property type="term" value="C:plasma membrane"/>
    <property type="evidence" value="ECO:0007669"/>
    <property type="project" value="UniProtKB-SubCell"/>
</dbReference>
<dbReference type="InterPro" id="IPR036291">
    <property type="entry name" value="NAD(P)-bd_dom_sf"/>
</dbReference>
<sequence length="376" mass="42773">MRKITFKILSKMPAKFIDNGLILIAALFVYGIFGAHYVMDLDWLDSIYYATITMTTVGYGDYIPCTGIQKIFATTLSIGGVALLAYVFNIILTNFREKMSKYSQGARKMKAIEVMNDYYIICGLGRVGKVVLEELLERNQNVIVIEKDHDKCESIEETDNLVVINDDAIEDDLIAKLAGEKCRSVIICTGDDVSNLYIVLTVRETNPDAWIVTRASKLDNIKRLKKAGADKIVSPEIIGGEDLYYESTRPHILRVTVKHSADEIYDEFKIFAKHHCTLENIEYHIPGIETPLTREIKAMKLHDGKRYQNYLNSHDDQKNALENLYKTVNNVHSHRISGPDQKTFDKLLKDLEKQEEIIGVNLTNEEIATITSKEIR</sequence>
<comment type="subcellular location">
    <subcellularLocation>
        <location evidence="1">Cell membrane</location>
        <topology evidence="1">Multi-pass membrane protein</topology>
    </subcellularLocation>
</comment>
<organism evidence="4 5">
    <name type="scientific">Methanobrevibacter thaueri</name>
    <dbReference type="NCBI Taxonomy" id="190975"/>
    <lineage>
        <taxon>Archaea</taxon>
        <taxon>Methanobacteriati</taxon>
        <taxon>Methanobacteriota</taxon>
        <taxon>Methanomada group</taxon>
        <taxon>Methanobacteria</taxon>
        <taxon>Methanobacteriales</taxon>
        <taxon>Methanobacteriaceae</taxon>
        <taxon>Methanobrevibacter</taxon>
    </lineage>
</organism>
<dbReference type="AlphaFoldDB" id="A0A8T3V7N0"/>
<dbReference type="GO" id="GO:0036094">
    <property type="term" value="F:small molecule binding"/>
    <property type="evidence" value="ECO:0007669"/>
    <property type="project" value="InterPro"/>
</dbReference>
<feature type="transmembrane region" description="Helical" evidence="2">
    <location>
        <begin position="21"/>
        <end position="39"/>
    </location>
</feature>
<dbReference type="InterPro" id="IPR003148">
    <property type="entry name" value="RCK_N"/>
</dbReference>
<keyword evidence="2" id="KW-0472">Membrane</keyword>
<dbReference type="InterPro" id="IPR050721">
    <property type="entry name" value="Trk_Ktr_HKT_K-transport"/>
</dbReference>
<evidence type="ECO:0000313" key="5">
    <source>
        <dbReference type="Proteomes" id="UP000783037"/>
    </source>
</evidence>
<dbReference type="Gene3D" id="1.10.287.70">
    <property type="match status" value="1"/>
</dbReference>
<dbReference type="SUPFAM" id="SSF51735">
    <property type="entry name" value="NAD(P)-binding Rossmann-fold domains"/>
    <property type="match status" value="1"/>
</dbReference>
<keyword evidence="2" id="KW-1133">Transmembrane helix</keyword>
<dbReference type="GO" id="GO:0006813">
    <property type="term" value="P:potassium ion transport"/>
    <property type="evidence" value="ECO:0007669"/>
    <property type="project" value="InterPro"/>
</dbReference>
<reference evidence="4" key="1">
    <citation type="submission" date="2019-04" db="EMBL/GenBank/DDBJ databases">
        <title>Evolution of Biomass-Degrading Anaerobic Consortia Revealed by Metagenomics.</title>
        <authorList>
            <person name="Peng X."/>
        </authorList>
    </citation>
    <scope>NUCLEOTIDE SEQUENCE</scope>
    <source>
        <strain evidence="4">SIG18</strain>
    </source>
</reference>
<dbReference type="PANTHER" id="PTHR43833:SF9">
    <property type="entry name" value="POTASSIUM CHANNEL PROTEIN YUGO-RELATED"/>
    <property type="match status" value="1"/>
</dbReference>
<dbReference type="Gene3D" id="3.40.50.720">
    <property type="entry name" value="NAD(P)-binding Rossmann-like Domain"/>
    <property type="match status" value="1"/>
</dbReference>
<dbReference type="InterPro" id="IPR035922">
    <property type="entry name" value="3H_dom_sf"/>
</dbReference>
<protein>
    <recommendedName>
        <fullName evidence="3">RCK N-terminal domain-containing protein</fullName>
    </recommendedName>
</protein>
<dbReference type="Pfam" id="PF02829">
    <property type="entry name" value="3H"/>
    <property type="match status" value="1"/>
</dbReference>
<dbReference type="Gene3D" id="3.30.1340.20">
    <property type="entry name" value="3H domain"/>
    <property type="match status" value="1"/>
</dbReference>
<dbReference type="PROSITE" id="PS51201">
    <property type="entry name" value="RCK_N"/>
    <property type="match status" value="1"/>
</dbReference>
<dbReference type="EMBL" id="SUTK01000001">
    <property type="protein sequence ID" value="MBE6500910.1"/>
    <property type="molecule type" value="Genomic_DNA"/>
</dbReference>
<evidence type="ECO:0000256" key="2">
    <source>
        <dbReference type="SAM" id="Phobius"/>
    </source>
</evidence>
<keyword evidence="2" id="KW-0812">Transmembrane</keyword>
<name>A0A8T3V7N0_9EURY</name>
<feature type="transmembrane region" description="Helical" evidence="2">
    <location>
        <begin position="71"/>
        <end position="92"/>
    </location>
</feature>
<dbReference type="Proteomes" id="UP000783037">
    <property type="component" value="Unassembled WGS sequence"/>
</dbReference>
<dbReference type="Pfam" id="PF07885">
    <property type="entry name" value="Ion_trans_2"/>
    <property type="match status" value="1"/>
</dbReference>
<evidence type="ECO:0000256" key="1">
    <source>
        <dbReference type="ARBA" id="ARBA00004651"/>
    </source>
</evidence>
<comment type="caution">
    <text evidence="4">The sequence shown here is derived from an EMBL/GenBank/DDBJ whole genome shotgun (WGS) entry which is preliminary data.</text>
</comment>